<dbReference type="Proteomes" id="UP000076404">
    <property type="component" value="Chromosome"/>
</dbReference>
<organism evidence="2 3">
    <name type="scientific">Gemmatimonas phototrophica</name>
    <dbReference type="NCBI Taxonomy" id="1379270"/>
    <lineage>
        <taxon>Bacteria</taxon>
        <taxon>Pseudomonadati</taxon>
        <taxon>Gemmatimonadota</taxon>
        <taxon>Gemmatimonadia</taxon>
        <taxon>Gemmatimonadales</taxon>
        <taxon>Gemmatimonadaceae</taxon>
        <taxon>Gemmatimonas</taxon>
    </lineage>
</organism>
<dbReference type="RefSeq" id="WP_075071466.1">
    <property type="nucleotide sequence ID" value="NZ_CP011454.1"/>
</dbReference>
<keyword evidence="1" id="KW-0067">ATP-binding</keyword>
<keyword evidence="1" id="KW-0436">Ligase</keyword>
<keyword evidence="1" id="KW-0547">Nucleotide-binding</keyword>
<reference evidence="2 3" key="1">
    <citation type="journal article" date="2014" name="Proc. Natl. Acad. Sci. U.S.A.">
        <title>Functional type 2 photosynthetic reaction centers found in the rare bacterial phylum Gemmatimonadetes.</title>
        <authorList>
            <person name="Zeng Y."/>
            <person name="Feng F."/>
            <person name="Medova H."/>
            <person name="Dean J."/>
            <person name="Koblizek M."/>
        </authorList>
    </citation>
    <scope>NUCLEOTIDE SEQUENCE [LARGE SCALE GENOMIC DNA]</scope>
    <source>
        <strain evidence="2 3">AP64</strain>
    </source>
</reference>
<dbReference type="SUPFAM" id="SSF141000">
    <property type="entry name" value="Glu-tRNAGln amidotransferase C subunit"/>
    <property type="match status" value="1"/>
</dbReference>
<dbReference type="GO" id="GO:0050566">
    <property type="term" value="F:asparaginyl-tRNA synthase (glutamine-hydrolyzing) activity"/>
    <property type="evidence" value="ECO:0007669"/>
    <property type="project" value="RHEA"/>
</dbReference>
<dbReference type="EMBL" id="CP011454">
    <property type="protein sequence ID" value="AMW04852.1"/>
    <property type="molecule type" value="Genomic_DNA"/>
</dbReference>
<dbReference type="GO" id="GO:0050567">
    <property type="term" value="F:glutaminyl-tRNA synthase (glutamine-hydrolyzing) activity"/>
    <property type="evidence" value="ECO:0007669"/>
    <property type="project" value="UniProtKB-UniRule"/>
</dbReference>
<reference evidence="2 3" key="2">
    <citation type="journal article" date="2016" name="Environ. Microbiol. Rep.">
        <title>Metagenomic evidence for the presence of phototrophic Gemmatimonadetes bacteria in diverse environments.</title>
        <authorList>
            <person name="Zeng Y."/>
            <person name="Baumbach J."/>
            <person name="Barbosa E.G."/>
            <person name="Azevedo V."/>
            <person name="Zhang C."/>
            <person name="Koblizek M."/>
        </authorList>
    </citation>
    <scope>NUCLEOTIDE SEQUENCE [LARGE SCALE GENOMIC DNA]</scope>
    <source>
        <strain evidence="2 3">AP64</strain>
    </source>
</reference>
<dbReference type="GO" id="GO:0005524">
    <property type="term" value="F:ATP binding"/>
    <property type="evidence" value="ECO:0007669"/>
    <property type="project" value="UniProtKB-KW"/>
</dbReference>
<dbReference type="STRING" id="1379270.GEMMAAP_08400"/>
<comment type="catalytic activity">
    <reaction evidence="1">
        <text>L-glutamyl-tRNA(Gln) + L-glutamine + ATP + H2O = L-glutaminyl-tRNA(Gln) + L-glutamate + ADP + phosphate + H(+)</text>
        <dbReference type="Rhea" id="RHEA:17521"/>
        <dbReference type="Rhea" id="RHEA-COMP:9681"/>
        <dbReference type="Rhea" id="RHEA-COMP:9684"/>
        <dbReference type="ChEBI" id="CHEBI:15377"/>
        <dbReference type="ChEBI" id="CHEBI:15378"/>
        <dbReference type="ChEBI" id="CHEBI:29985"/>
        <dbReference type="ChEBI" id="CHEBI:30616"/>
        <dbReference type="ChEBI" id="CHEBI:43474"/>
        <dbReference type="ChEBI" id="CHEBI:58359"/>
        <dbReference type="ChEBI" id="CHEBI:78520"/>
        <dbReference type="ChEBI" id="CHEBI:78521"/>
        <dbReference type="ChEBI" id="CHEBI:456216"/>
    </reaction>
</comment>
<evidence type="ECO:0000313" key="3">
    <source>
        <dbReference type="Proteomes" id="UP000076404"/>
    </source>
</evidence>
<dbReference type="AlphaFoldDB" id="A0A143BK13"/>
<accession>A0A143BK13</accession>
<comment type="similarity">
    <text evidence="1">Belongs to the GatC family.</text>
</comment>
<dbReference type="Pfam" id="PF02686">
    <property type="entry name" value="GatC"/>
    <property type="match status" value="1"/>
</dbReference>
<comment type="function">
    <text evidence="1">Allows the formation of correctly charged Asn-tRNA(Asn) or Gln-tRNA(Gln) through the transamidation of misacylated Asp-tRNA(Asn) or Glu-tRNA(Gln) in organisms which lack either or both of asparaginyl-tRNA or glutaminyl-tRNA synthetases. The reaction takes place in the presence of glutamine and ATP through an activated phospho-Asp-tRNA(Asn) or phospho-Glu-tRNA(Gln).</text>
</comment>
<dbReference type="NCBIfam" id="TIGR00135">
    <property type="entry name" value="gatC"/>
    <property type="match status" value="1"/>
</dbReference>
<dbReference type="GO" id="GO:0006450">
    <property type="term" value="P:regulation of translational fidelity"/>
    <property type="evidence" value="ECO:0007669"/>
    <property type="project" value="InterPro"/>
</dbReference>
<dbReference type="InterPro" id="IPR036113">
    <property type="entry name" value="Asp/Glu-ADT_sf_sub_c"/>
</dbReference>
<dbReference type="Gene3D" id="1.10.20.60">
    <property type="entry name" value="Glu-tRNAGln amidotransferase C subunit, N-terminal domain"/>
    <property type="match status" value="1"/>
</dbReference>
<keyword evidence="3" id="KW-1185">Reference proteome</keyword>
<comment type="catalytic activity">
    <reaction evidence="1">
        <text>L-aspartyl-tRNA(Asn) + L-glutamine + ATP + H2O = L-asparaginyl-tRNA(Asn) + L-glutamate + ADP + phosphate + 2 H(+)</text>
        <dbReference type="Rhea" id="RHEA:14513"/>
        <dbReference type="Rhea" id="RHEA-COMP:9674"/>
        <dbReference type="Rhea" id="RHEA-COMP:9677"/>
        <dbReference type="ChEBI" id="CHEBI:15377"/>
        <dbReference type="ChEBI" id="CHEBI:15378"/>
        <dbReference type="ChEBI" id="CHEBI:29985"/>
        <dbReference type="ChEBI" id="CHEBI:30616"/>
        <dbReference type="ChEBI" id="CHEBI:43474"/>
        <dbReference type="ChEBI" id="CHEBI:58359"/>
        <dbReference type="ChEBI" id="CHEBI:78515"/>
        <dbReference type="ChEBI" id="CHEBI:78516"/>
        <dbReference type="ChEBI" id="CHEBI:456216"/>
    </reaction>
</comment>
<gene>
    <name evidence="1" type="primary">gatC</name>
    <name evidence="2" type="ORF">GEMMAAP_08400</name>
</gene>
<dbReference type="HAMAP" id="MF_00122">
    <property type="entry name" value="GatC"/>
    <property type="match status" value="1"/>
</dbReference>
<evidence type="ECO:0000256" key="1">
    <source>
        <dbReference type="HAMAP-Rule" id="MF_00122"/>
    </source>
</evidence>
<comment type="subunit">
    <text evidence="1">Heterotrimer of A, B and C subunits.</text>
</comment>
<dbReference type="eggNOG" id="COG0721">
    <property type="taxonomic scope" value="Bacteria"/>
</dbReference>
<dbReference type="KEGG" id="gph:GEMMAAP_08400"/>
<proteinExistence type="inferred from homology"/>
<evidence type="ECO:0000313" key="2">
    <source>
        <dbReference type="EMBL" id="AMW04852.1"/>
    </source>
</evidence>
<dbReference type="GO" id="GO:0006412">
    <property type="term" value="P:translation"/>
    <property type="evidence" value="ECO:0007669"/>
    <property type="project" value="UniProtKB-UniRule"/>
</dbReference>
<dbReference type="InterPro" id="IPR003837">
    <property type="entry name" value="GatC"/>
</dbReference>
<dbReference type="EC" id="6.3.5.-" evidence="1"/>
<protein>
    <recommendedName>
        <fullName evidence="1">Aspartyl/glutamyl-tRNA(Asn/Gln) amidotransferase subunit C</fullName>
        <shortName evidence="1">Asp/Glu-ADT subunit C</shortName>
        <ecNumber evidence="1">6.3.5.-</ecNumber>
    </recommendedName>
</protein>
<name>A0A143BK13_9BACT</name>
<sequence>MSVTPDDVRHVARLSRLGLEEDRVPSLVAELNGILGHMDVLQQVDISAVPLTAPYHAAPLRDDALPADPLLRTRETFAPAARDGFFLVPRLTTHGALEAKVAEDA</sequence>
<keyword evidence="1" id="KW-0648">Protein biosynthesis</keyword>